<accession>A0A4Y2JPX6</accession>
<dbReference type="EMBL" id="BGPR01003739">
    <property type="protein sequence ID" value="GBM91865.1"/>
    <property type="molecule type" value="Genomic_DNA"/>
</dbReference>
<organism evidence="1 2">
    <name type="scientific">Araneus ventricosus</name>
    <name type="common">Orbweaver spider</name>
    <name type="synonym">Epeira ventricosa</name>
    <dbReference type="NCBI Taxonomy" id="182803"/>
    <lineage>
        <taxon>Eukaryota</taxon>
        <taxon>Metazoa</taxon>
        <taxon>Ecdysozoa</taxon>
        <taxon>Arthropoda</taxon>
        <taxon>Chelicerata</taxon>
        <taxon>Arachnida</taxon>
        <taxon>Araneae</taxon>
        <taxon>Araneomorphae</taxon>
        <taxon>Entelegynae</taxon>
        <taxon>Araneoidea</taxon>
        <taxon>Araneidae</taxon>
        <taxon>Araneus</taxon>
    </lineage>
</organism>
<dbReference type="Proteomes" id="UP000499080">
    <property type="component" value="Unassembled WGS sequence"/>
</dbReference>
<comment type="caution">
    <text evidence="1">The sequence shown here is derived from an EMBL/GenBank/DDBJ whole genome shotgun (WGS) entry which is preliminary data.</text>
</comment>
<reference evidence="1 2" key="1">
    <citation type="journal article" date="2019" name="Sci. Rep.">
        <title>Orb-weaving spider Araneus ventricosus genome elucidates the spidroin gene catalogue.</title>
        <authorList>
            <person name="Kono N."/>
            <person name="Nakamura H."/>
            <person name="Ohtoshi R."/>
            <person name="Moran D.A.P."/>
            <person name="Shinohara A."/>
            <person name="Yoshida Y."/>
            <person name="Fujiwara M."/>
            <person name="Mori M."/>
            <person name="Tomita M."/>
            <person name="Arakawa K."/>
        </authorList>
    </citation>
    <scope>NUCLEOTIDE SEQUENCE [LARGE SCALE GENOMIC DNA]</scope>
</reference>
<keyword evidence="2" id="KW-1185">Reference proteome</keyword>
<evidence type="ECO:0000313" key="1">
    <source>
        <dbReference type="EMBL" id="GBM91865.1"/>
    </source>
</evidence>
<proteinExistence type="predicted"/>
<gene>
    <name evidence="1" type="ORF">AVEN_3501_1</name>
</gene>
<protein>
    <submittedName>
        <fullName evidence="1">Uncharacterized protein</fullName>
    </submittedName>
</protein>
<sequence>MKILQKTKFRKSVVALPPTSNSPGRSVVAYAVQSAINSNRGFGLPASIAAARSMKHSTAERRGKHKHQEKRIRTQKKFNFILMKPTVDLSWIIRMKLSHAAPRSNCYCCCK</sequence>
<evidence type="ECO:0000313" key="2">
    <source>
        <dbReference type="Proteomes" id="UP000499080"/>
    </source>
</evidence>
<dbReference type="AlphaFoldDB" id="A0A4Y2JPX6"/>
<name>A0A4Y2JPX6_ARAVE</name>